<dbReference type="InterPro" id="IPR018269">
    <property type="entry name" value="Ribosomal_uS13_CS"/>
</dbReference>
<dbReference type="GO" id="GO:0003735">
    <property type="term" value="F:structural constituent of ribosome"/>
    <property type="evidence" value="ECO:0007669"/>
    <property type="project" value="InterPro"/>
</dbReference>
<evidence type="ECO:0000256" key="2">
    <source>
        <dbReference type="ARBA" id="ARBA00008080"/>
    </source>
</evidence>
<sequence length="133" mass="15389">MVYFLNTTVDDTKKVRFALQKIFGLGKKESDDVCDSLGISDEIKISHLSFSQLALLQRRIGESCFIGLELQRKRGKDKERYRRISSYRGIRHAQGLPCRGQRTHTNGKTVRFLSGRYKRKGDSHASQRQRSRL</sequence>
<evidence type="ECO:0000256" key="7">
    <source>
        <dbReference type="ARBA" id="ARBA00023274"/>
    </source>
</evidence>
<evidence type="ECO:0000256" key="13">
    <source>
        <dbReference type="SAM" id="MobiDB-lite"/>
    </source>
</evidence>
<evidence type="ECO:0000313" key="14">
    <source>
        <dbReference type="EMBL" id="AKU37092.1"/>
    </source>
</evidence>
<dbReference type="AlphaFoldDB" id="A0A0U2EZW4"/>
<dbReference type="PANTHER" id="PTHR10871">
    <property type="entry name" value="30S RIBOSOMAL PROTEIN S13/40S RIBOSOMAL PROTEIN S18"/>
    <property type="match status" value="1"/>
</dbReference>
<evidence type="ECO:0000256" key="3">
    <source>
        <dbReference type="ARBA" id="ARBA00022730"/>
    </source>
</evidence>
<gene>
    <name evidence="14" type="primary">rps13</name>
</gene>
<keyword evidence="6 14" id="KW-0496">Mitochondrion</keyword>
<evidence type="ECO:0000256" key="1">
    <source>
        <dbReference type="ARBA" id="ARBA00004173"/>
    </source>
</evidence>
<comment type="function">
    <text evidence="8">Located at the top of the head of the small subunit, it contacts several helices of the 18S rRNA.</text>
</comment>
<dbReference type="SUPFAM" id="SSF46946">
    <property type="entry name" value="S13-like H2TH domain"/>
    <property type="match status" value="1"/>
</dbReference>
<dbReference type="GO" id="GO:0019843">
    <property type="term" value="F:rRNA binding"/>
    <property type="evidence" value="ECO:0007669"/>
    <property type="project" value="UniProtKB-KW"/>
</dbReference>
<dbReference type="PANTHER" id="PTHR10871:SF8">
    <property type="entry name" value="SMALL RIBOSOMAL SUBUNIT PROTEIN US13M"/>
    <property type="match status" value="1"/>
</dbReference>
<dbReference type="RefSeq" id="YP_009162786.1">
    <property type="nucleotide sequence ID" value="NC_027722.1"/>
</dbReference>
<keyword evidence="4" id="KW-0694">RNA-binding</keyword>
<dbReference type="GeneID" id="25396286"/>
<comment type="subunit">
    <text evidence="9">Part of the small ribosomal subunit.</text>
</comment>
<geneLocation type="mitochondrion" evidence="14"/>
<feature type="region of interest" description="Disordered" evidence="13">
    <location>
        <begin position="114"/>
        <end position="133"/>
    </location>
</feature>
<keyword evidence="3" id="KW-0699">rRNA-binding</keyword>
<evidence type="ECO:0000256" key="9">
    <source>
        <dbReference type="ARBA" id="ARBA00038537"/>
    </source>
</evidence>
<dbReference type="InterPro" id="IPR001892">
    <property type="entry name" value="Ribosomal_uS13"/>
</dbReference>
<dbReference type="Pfam" id="PF00416">
    <property type="entry name" value="Ribosomal_S13"/>
    <property type="match status" value="1"/>
</dbReference>
<dbReference type="PIRSF" id="PIRSF002134">
    <property type="entry name" value="Ribosomal_S13"/>
    <property type="match status" value="1"/>
</dbReference>
<dbReference type="Gene3D" id="1.10.8.50">
    <property type="match status" value="1"/>
</dbReference>
<comment type="subcellular location">
    <subcellularLocation>
        <location evidence="1">Mitochondrion</location>
    </subcellularLocation>
</comment>
<organism evidence="14">
    <name type="scientific">Botryococcus braunii</name>
    <name type="common">Green alga</name>
    <dbReference type="NCBI Taxonomy" id="38881"/>
    <lineage>
        <taxon>Eukaryota</taxon>
        <taxon>Viridiplantae</taxon>
        <taxon>Chlorophyta</taxon>
        <taxon>core chlorophytes</taxon>
        <taxon>Trebouxiophyceae</taxon>
        <taxon>Trebouxiophyceae incertae sedis</taxon>
        <taxon>Elliptochloris clade</taxon>
        <taxon>Botryococcus</taxon>
    </lineage>
</organism>
<keyword evidence="5 12" id="KW-0689">Ribosomal protein</keyword>
<dbReference type="GO" id="GO:0015935">
    <property type="term" value="C:small ribosomal subunit"/>
    <property type="evidence" value="ECO:0007669"/>
    <property type="project" value="TreeGrafter"/>
</dbReference>
<evidence type="ECO:0000256" key="5">
    <source>
        <dbReference type="ARBA" id="ARBA00022980"/>
    </source>
</evidence>
<dbReference type="PROSITE" id="PS00646">
    <property type="entry name" value="RIBOSOMAL_S13_1"/>
    <property type="match status" value="1"/>
</dbReference>
<name>A0A0U2EZW4_BOTBR</name>
<dbReference type="InterPro" id="IPR027437">
    <property type="entry name" value="Rbsml_uS13_C"/>
</dbReference>
<dbReference type="GO" id="GO:0006412">
    <property type="term" value="P:translation"/>
    <property type="evidence" value="ECO:0007669"/>
    <property type="project" value="InterPro"/>
</dbReference>
<reference evidence="14" key="1">
    <citation type="journal article" date="2015" name="Mitochondrial DNA">
        <title>Complete mitochondrial genome of a hydrocarbon-producing green alga Botryococcus braunii strain Showa.</title>
        <authorList>
            <person name="Zou J."/>
            <person name="Bi G."/>
        </authorList>
    </citation>
    <scope>NUCLEOTIDE SEQUENCE</scope>
</reference>
<evidence type="ECO:0000256" key="6">
    <source>
        <dbReference type="ARBA" id="ARBA00023128"/>
    </source>
</evidence>
<dbReference type="InterPro" id="IPR010979">
    <property type="entry name" value="Ribosomal_uS13-like_H2TH"/>
</dbReference>
<evidence type="ECO:0000256" key="8">
    <source>
        <dbReference type="ARBA" id="ARBA00037439"/>
    </source>
</evidence>
<evidence type="ECO:0000256" key="10">
    <source>
        <dbReference type="ARBA" id="ARBA00040757"/>
    </source>
</evidence>
<evidence type="ECO:0000256" key="11">
    <source>
        <dbReference type="ARBA" id="ARBA00042802"/>
    </source>
</evidence>
<accession>A0A0U2EZW4</accession>
<proteinExistence type="inferred from homology"/>
<dbReference type="EMBL" id="KR057902">
    <property type="protein sequence ID" value="AKU37092.1"/>
    <property type="molecule type" value="Genomic_DNA"/>
</dbReference>
<keyword evidence="7 12" id="KW-0687">Ribonucleoprotein</keyword>
<evidence type="ECO:0000256" key="4">
    <source>
        <dbReference type="ARBA" id="ARBA00022884"/>
    </source>
</evidence>
<dbReference type="Gene3D" id="4.10.910.10">
    <property type="entry name" value="30s ribosomal protein s13, domain 2"/>
    <property type="match status" value="1"/>
</dbReference>
<dbReference type="GO" id="GO:0005739">
    <property type="term" value="C:mitochondrion"/>
    <property type="evidence" value="ECO:0007669"/>
    <property type="project" value="UniProtKB-SubCell"/>
</dbReference>
<comment type="similarity">
    <text evidence="2 12">Belongs to the universal ribosomal protein uS13 family.</text>
</comment>
<evidence type="ECO:0000256" key="12">
    <source>
        <dbReference type="RuleBase" id="RU003830"/>
    </source>
</evidence>
<protein>
    <recommendedName>
        <fullName evidence="10">Small ribosomal subunit protein uS13m</fullName>
    </recommendedName>
    <alternativeName>
        <fullName evidence="11">Ribosomal protein S13, mitochondrial</fullName>
    </alternativeName>
</protein>
<dbReference type="PROSITE" id="PS50159">
    <property type="entry name" value="RIBOSOMAL_S13_2"/>
    <property type="match status" value="1"/>
</dbReference>